<evidence type="ECO:0000256" key="1">
    <source>
        <dbReference type="SAM" id="MobiDB-lite"/>
    </source>
</evidence>
<feature type="region of interest" description="Disordered" evidence="1">
    <location>
        <begin position="52"/>
        <end position="83"/>
    </location>
</feature>
<dbReference type="GeneID" id="85313299"/>
<protein>
    <submittedName>
        <fullName evidence="2">Uncharacterized protein</fullName>
    </submittedName>
</protein>
<keyword evidence="3" id="KW-1185">Reference proteome</keyword>
<gene>
    <name evidence="2" type="ORF">QBC33DRAFT_561174</name>
</gene>
<accession>A0AAJ0FE95</accession>
<evidence type="ECO:0000313" key="3">
    <source>
        <dbReference type="Proteomes" id="UP001244011"/>
    </source>
</evidence>
<name>A0AAJ0FE95_9PEZI</name>
<feature type="compositionally biased region" description="Basic and acidic residues" evidence="1">
    <location>
        <begin position="52"/>
        <end position="66"/>
    </location>
</feature>
<dbReference type="RefSeq" id="XP_060281569.1">
    <property type="nucleotide sequence ID" value="XM_060430112.1"/>
</dbReference>
<reference evidence="2" key="1">
    <citation type="submission" date="2023-06" db="EMBL/GenBank/DDBJ databases">
        <title>Genome-scale phylogeny and comparative genomics of the fungal order Sordariales.</title>
        <authorList>
            <consortium name="Lawrence Berkeley National Laboratory"/>
            <person name="Hensen N."/>
            <person name="Bonometti L."/>
            <person name="Westerberg I."/>
            <person name="Brannstrom I.O."/>
            <person name="Guillou S."/>
            <person name="Cros-Aarteil S."/>
            <person name="Calhoun S."/>
            <person name="Haridas S."/>
            <person name="Kuo A."/>
            <person name="Mondo S."/>
            <person name="Pangilinan J."/>
            <person name="Riley R."/>
            <person name="Labutti K."/>
            <person name="Andreopoulos B."/>
            <person name="Lipzen A."/>
            <person name="Chen C."/>
            <person name="Yanf M."/>
            <person name="Daum C."/>
            <person name="Ng V."/>
            <person name="Clum A."/>
            <person name="Steindorff A."/>
            <person name="Ohm R."/>
            <person name="Martin F."/>
            <person name="Silar P."/>
            <person name="Natvig D."/>
            <person name="Lalanne C."/>
            <person name="Gautier V."/>
            <person name="Ament-Velasquez S.L."/>
            <person name="Kruys A."/>
            <person name="Hutchinson M.I."/>
            <person name="Powell A.J."/>
            <person name="Barry K."/>
            <person name="Miller A.N."/>
            <person name="Grigoriev I.V."/>
            <person name="Debuchy R."/>
            <person name="Gladieux P."/>
            <person name="Thoren M.H."/>
            <person name="Johannesson H."/>
        </authorList>
    </citation>
    <scope>NUCLEOTIDE SEQUENCE</scope>
    <source>
        <strain evidence="2">8032-3</strain>
    </source>
</reference>
<sequence length="83" mass="9138">MSECQGFKPNSLLFNLLITRSDDIITGIDALTTLTGDWAINATGTLNLASKEDSTTIPKDQRDTRETIQAARTSKRRNLGRQA</sequence>
<comment type="caution">
    <text evidence="2">The sequence shown here is derived from an EMBL/GenBank/DDBJ whole genome shotgun (WGS) entry which is preliminary data.</text>
</comment>
<proteinExistence type="predicted"/>
<dbReference type="Proteomes" id="UP001244011">
    <property type="component" value="Unassembled WGS sequence"/>
</dbReference>
<organism evidence="2 3">
    <name type="scientific">Phialemonium atrogriseum</name>
    <dbReference type="NCBI Taxonomy" id="1093897"/>
    <lineage>
        <taxon>Eukaryota</taxon>
        <taxon>Fungi</taxon>
        <taxon>Dikarya</taxon>
        <taxon>Ascomycota</taxon>
        <taxon>Pezizomycotina</taxon>
        <taxon>Sordariomycetes</taxon>
        <taxon>Sordariomycetidae</taxon>
        <taxon>Cephalothecales</taxon>
        <taxon>Cephalothecaceae</taxon>
        <taxon>Phialemonium</taxon>
    </lineage>
</organism>
<dbReference type="AlphaFoldDB" id="A0AAJ0FE95"/>
<dbReference type="EMBL" id="MU839016">
    <property type="protein sequence ID" value="KAK1765356.1"/>
    <property type="molecule type" value="Genomic_DNA"/>
</dbReference>
<feature type="compositionally biased region" description="Basic residues" evidence="1">
    <location>
        <begin position="73"/>
        <end position="83"/>
    </location>
</feature>
<evidence type="ECO:0000313" key="2">
    <source>
        <dbReference type="EMBL" id="KAK1765356.1"/>
    </source>
</evidence>